<keyword evidence="1" id="KW-1133">Transmembrane helix</keyword>
<protein>
    <recommendedName>
        <fullName evidence="2">Fatty acid desaturase domain-containing protein</fullName>
    </recommendedName>
</protein>
<dbReference type="CDD" id="cd03507">
    <property type="entry name" value="Delta12-FADS-like"/>
    <property type="match status" value="1"/>
</dbReference>
<keyword evidence="1" id="KW-0812">Transmembrane</keyword>
<dbReference type="Pfam" id="PF00487">
    <property type="entry name" value="FA_desaturase"/>
    <property type="match status" value="1"/>
</dbReference>
<evidence type="ECO:0000256" key="1">
    <source>
        <dbReference type="SAM" id="Phobius"/>
    </source>
</evidence>
<dbReference type="Proteomes" id="UP001345013">
    <property type="component" value="Unassembled WGS sequence"/>
</dbReference>
<name>A0ABR0KMK1_9EURO</name>
<evidence type="ECO:0000313" key="3">
    <source>
        <dbReference type="EMBL" id="KAK5100802.1"/>
    </source>
</evidence>
<dbReference type="EMBL" id="JAVRRG010000006">
    <property type="protein sequence ID" value="KAK5100802.1"/>
    <property type="molecule type" value="Genomic_DNA"/>
</dbReference>
<feature type="transmembrane region" description="Helical" evidence="1">
    <location>
        <begin position="81"/>
        <end position="103"/>
    </location>
</feature>
<sequence>MSTQVPGSVPTKEISVMATEEEIDDIDQIRLGALKQAIPSSCFQSSKTKSLLYVVRDIIYAGLLVYLALHISMLPTTSLRVLAWLLYSFVQGCVGTGIWILAHECGHGSFSSSKVLNDFVGWTLHSILLVPYFSWKYTHARHHRYTGHIEKDVVFVPEIEGKLKEGNEALLRTLMHHAEETPIWTLLRLVRHQLFGWQIYLLLNATAGEKSLPEGKLRSQGGVQSHFAMFGQLFSSTQRWGVLLSDVGILLTLSTLYLVAGQLGWGLTLLLYVGPYLWVHHWLVAITYLHHTHPTVPYYTDATWTYTKGAISTIDRSCGFLGQHFFHDIIDHHVLHHLFPRIPFYHAEEATRAIRPLLGSHYKEAKNESFIKSLFVTFRNCNVVTERAEGKPGHPQPLYWAR</sequence>
<proteinExistence type="predicted"/>
<keyword evidence="1" id="KW-0472">Membrane</keyword>
<feature type="transmembrane region" description="Helical" evidence="1">
    <location>
        <begin position="265"/>
        <end position="289"/>
    </location>
</feature>
<dbReference type="InterPro" id="IPR005804">
    <property type="entry name" value="FA_desaturase_dom"/>
</dbReference>
<feature type="transmembrane region" description="Helical" evidence="1">
    <location>
        <begin position="115"/>
        <end position="135"/>
    </location>
</feature>
<accession>A0ABR0KMK1</accession>
<comment type="caution">
    <text evidence="3">The sequence shown here is derived from an EMBL/GenBank/DDBJ whole genome shotgun (WGS) entry which is preliminary data.</text>
</comment>
<dbReference type="PANTHER" id="PTHR32100">
    <property type="entry name" value="OMEGA-6 FATTY ACID DESATURASE, CHLOROPLASTIC"/>
    <property type="match status" value="1"/>
</dbReference>
<feature type="transmembrane region" description="Helical" evidence="1">
    <location>
        <begin position="240"/>
        <end position="259"/>
    </location>
</feature>
<feature type="transmembrane region" description="Helical" evidence="1">
    <location>
        <begin position="50"/>
        <end position="69"/>
    </location>
</feature>
<reference evidence="3 4" key="1">
    <citation type="submission" date="2023-08" db="EMBL/GenBank/DDBJ databases">
        <title>Black Yeasts Isolated from many extreme environments.</title>
        <authorList>
            <person name="Coleine C."/>
            <person name="Stajich J.E."/>
            <person name="Selbmann L."/>
        </authorList>
    </citation>
    <scope>NUCLEOTIDE SEQUENCE [LARGE SCALE GENOMIC DNA]</scope>
    <source>
        <strain evidence="3 4">CCFEE 5885</strain>
    </source>
</reference>
<evidence type="ECO:0000313" key="4">
    <source>
        <dbReference type="Proteomes" id="UP001345013"/>
    </source>
</evidence>
<dbReference type="InterPro" id="IPR012171">
    <property type="entry name" value="Fatty_acid_desaturase"/>
</dbReference>
<feature type="domain" description="Fatty acid desaturase" evidence="2">
    <location>
        <begin position="83"/>
        <end position="362"/>
    </location>
</feature>
<evidence type="ECO:0000259" key="2">
    <source>
        <dbReference type="Pfam" id="PF00487"/>
    </source>
</evidence>
<organism evidence="3 4">
    <name type="scientific">Lithohypha guttulata</name>
    <dbReference type="NCBI Taxonomy" id="1690604"/>
    <lineage>
        <taxon>Eukaryota</taxon>
        <taxon>Fungi</taxon>
        <taxon>Dikarya</taxon>
        <taxon>Ascomycota</taxon>
        <taxon>Pezizomycotina</taxon>
        <taxon>Eurotiomycetes</taxon>
        <taxon>Chaetothyriomycetidae</taxon>
        <taxon>Chaetothyriales</taxon>
        <taxon>Trichomeriaceae</taxon>
        <taxon>Lithohypha</taxon>
    </lineage>
</organism>
<gene>
    <name evidence="3" type="ORF">LTR24_000948</name>
</gene>
<keyword evidence="4" id="KW-1185">Reference proteome</keyword>